<reference evidence="3 4" key="1">
    <citation type="submission" date="2016-10" db="EMBL/GenBank/DDBJ databases">
        <authorList>
            <person name="Cai Z."/>
        </authorList>
    </citation>
    <scope>NUCLEOTIDE SEQUENCE [LARGE SCALE GENOMIC DNA]</scope>
</reference>
<feature type="chain" id="PRO_5016632505" evidence="2">
    <location>
        <begin position="32"/>
        <end position="121"/>
    </location>
</feature>
<feature type="region of interest" description="Disordered" evidence="1">
    <location>
        <begin position="48"/>
        <end position="97"/>
    </location>
</feature>
<evidence type="ECO:0000313" key="4">
    <source>
        <dbReference type="Proteomes" id="UP000256970"/>
    </source>
</evidence>
<keyword evidence="4" id="KW-1185">Reference proteome</keyword>
<organism evidence="3 4">
    <name type="scientific">Tetradesmus obliquus</name>
    <name type="common">Green alga</name>
    <name type="synonym">Acutodesmus obliquus</name>
    <dbReference type="NCBI Taxonomy" id="3088"/>
    <lineage>
        <taxon>Eukaryota</taxon>
        <taxon>Viridiplantae</taxon>
        <taxon>Chlorophyta</taxon>
        <taxon>core chlorophytes</taxon>
        <taxon>Chlorophyceae</taxon>
        <taxon>CS clade</taxon>
        <taxon>Sphaeropleales</taxon>
        <taxon>Scenedesmaceae</taxon>
        <taxon>Tetradesmus</taxon>
    </lineage>
</organism>
<gene>
    <name evidence="3" type="ORF">BQ4739_LOCUS13297</name>
</gene>
<name>A0A383W6V4_TETOB</name>
<sequence length="121" mass="12372">MRWPKSCRSEGQWRAALRAAALLLAAAMTASSDMTAAMCAALRTGAAMTPSSANAGSNDGHAESGSSDNTILLDGATPVGAAPWSASTRWPKSCRSEAQWRAARRAAAAAMTAISDSSRAS</sequence>
<evidence type="ECO:0000256" key="1">
    <source>
        <dbReference type="SAM" id="MobiDB-lite"/>
    </source>
</evidence>
<accession>A0A383W6V4</accession>
<feature type="signal peptide" evidence="2">
    <location>
        <begin position="1"/>
        <end position="31"/>
    </location>
</feature>
<dbReference type="AlphaFoldDB" id="A0A383W6V4"/>
<proteinExistence type="predicted"/>
<dbReference type="Proteomes" id="UP000256970">
    <property type="component" value="Unassembled WGS sequence"/>
</dbReference>
<protein>
    <submittedName>
        <fullName evidence="3">Uncharacterized protein</fullName>
    </submittedName>
</protein>
<evidence type="ECO:0000313" key="3">
    <source>
        <dbReference type="EMBL" id="SZX73181.1"/>
    </source>
</evidence>
<dbReference type="EMBL" id="FNXT01001184">
    <property type="protein sequence ID" value="SZX73181.1"/>
    <property type="molecule type" value="Genomic_DNA"/>
</dbReference>
<evidence type="ECO:0000256" key="2">
    <source>
        <dbReference type="SAM" id="SignalP"/>
    </source>
</evidence>
<keyword evidence="2" id="KW-0732">Signal</keyword>